<keyword evidence="1" id="KW-0472">Membrane</keyword>
<feature type="transmembrane region" description="Helical" evidence="1">
    <location>
        <begin position="333"/>
        <end position="350"/>
    </location>
</feature>
<feature type="signal peptide" evidence="2">
    <location>
        <begin position="1"/>
        <end position="29"/>
    </location>
</feature>
<keyword evidence="2" id="KW-0732">Signal</keyword>
<feature type="transmembrane region" description="Helical" evidence="1">
    <location>
        <begin position="362"/>
        <end position="378"/>
    </location>
</feature>
<evidence type="ECO:0000256" key="1">
    <source>
        <dbReference type="SAM" id="Phobius"/>
    </source>
</evidence>
<feature type="transmembrane region" description="Helical" evidence="1">
    <location>
        <begin position="496"/>
        <end position="515"/>
    </location>
</feature>
<dbReference type="Pfam" id="PF25992">
    <property type="entry name" value="Ig_TM7SF3_N"/>
    <property type="match status" value="1"/>
</dbReference>
<dbReference type="InterPro" id="IPR042502">
    <property type="entry name" value="TM7SF3"/>
</dbReference>
<feature type="transmembrane region" description="Helical" evidence="1">
    <location>
        <begin position="422"/>
        <end position="441"/>
    </location>
</feature>
<sequence length="533" mass="59875">MYFFYRKNCSHLNICPLLIVAIHLTLTSAETQCLNVNTSKIEISFIQNLNLNISINYETSLIEYFYDIMPCTNLEIAVVNIPDTSHFIVFQVHSYLYNVTINHIPQNITSKPILGTNIGLVHVILDKSGSTSFNVSNQNSFPISIFSAVLSYGRNTPIPGGCNMEFEVKTAPFMKISYNSSIVQVDAQPARLPGPWISFFMPPCTPNILNYESYILYQPYGNYSKENYFNLISKMLTLERIKQNGRKVTSPSLRPALRRKFSSYYGVGRVYALVVGGSNMDYSSYVPIHTYACDPEFFEQFMIFSYVNSIILGGCGLWLYITATNYEQKTFTIIFGTMIAVATSIAMSFANTASEFLESDDAVFLIVPGFLLSAKLYSTLSCGGSQPKLVASFFNSLALGILFACVAFYTPLSDQPICSDPAQYWGIFGIVVLLSMIVLLCIDKSDRIPPIFIGSYAIVISLENWVHSNLRYVVFNPLRKVTEEGFATISSPPYQIVDYLMLCLWVALCVIRLCINNKRNVLQMTPGPDYKTF</sequence>
<accession>A0A1B6DW75</accession>
<feature type="chain" id="PRO_5008581565" description="DUF4203 domain-containing protein" evidence="2">
    <location>
        <begin position="30"/>
        <end position="533"/>
    </location>
</feature>
<keyword evidence="1" id="KW-1133">Transmembrane helix</keyword>
<reference evidence="3" key="1">
    <citation type="submission" date="2015-12" db="EMBL/GenBank/DDBJ databases">
        <title>De novo transcriptome assembly of four potential Pierce s Disease insect vectors from Arizona vineyards.</title>
        <authorList>
            <person name="Tassone E.E."/>
        </authorList>
    </citation>
    <scope>NUCLEOTIDE SEQUENCE</scope>
</reference>
<evidence type="ECO:0000256" key="2">
    <source>
        <dbReference type="SAM" id="SignalP"/>
    </source>
</evidence>
<proteinExistence type="predicted"/>
<dbReference type="GO" id="GO:0043069">
    <property type="term" value="P:negative regulation of programmed cell death"/>
    <property type="evidence" value="ECO:0007669"/>
    <property type="project" value="TreeGrafter"/>
</dbReference>
<dbReference type="PANTHER" id="PTHR15937:SF3">
    <property type="entry name" value="TRANSMEMBRANE 7 SUPERFAMILY MEMBER 3"/>
    <property type="match status" value="1"/>
</dbReference>
<name>A0A1B6DW75_9HEMI</name>
<protein>
    <recommendedName>
        <fullName evidence="4">DUF4203 domain-containing protein</fullName>
    </recommendedName>
</protein>
<keyword evidence="1" id="KW-0812">Transmembrane</keyword>
<dbReference type="EMBL" id="GEDC01007375">
    <property type="protein sequence ID" value="JAS29923.1"/>
    <property type="molecule type" value="Transcribed_RNA"/>
</dbReference>
<gene>
    <name evidence="3" type="ORF">g.35753</name>
</gene>
<dbReference type="PANTHER" id="PTHR15937">
    <property type="entry name" value="TRANSMEMBRANE 7 SUPERFAMILY MEMBER 3"/>
    <property type="match status" value="1"/>
</dbReference>
<organism evidence="3">
    <name type="scientific">Clastoptera arizonana</name>
    <name type="common">Arizona spittle bug</name>
    <dbReference type="NCBI Taxonomy" id="38151"/>
    <lineage>
        <taxon>Eukaryota</taxon>
        <taxon>Metazoa</taxon>
        <taxon>Ecdysozoa</taxon>
        <taxon>Arthropoda</taxon>
        <taxon>Hexapoda</taxon>
        <taxon>Insecta</taxon>
        <taxon>Pterygota</taxon>
        <taxon>Neoptera</taxon>
        <taxon>Paraneoptera</taxon>
        <taxon>Hemiptera</taxon>
        <taxon>Auchenorrhyncha</taxon>
        <taxon>Cercopoidea</taxon>
        <taxon>Clastopteridae</taxon>
        <taxon>Clastoptera</taxon>
    </lineage>
</organism>
<evidence type="ECO:0008006" key="4">
    <source>
        <dbReference type="Google" id="ProtNLM"/>
    </source>
</evidence>
<evidence type="ECO:0000313" key="3">
    <source>
        <dbReference type="EMBL" id="JAS29923.1"/>
    </source>
</evidence>
<dbReference type="AlphaFoldDB" id="A0A1B6DW75"/>
<feature type="transmembrane region" description="Helical" evidence="1">
    <location>
        <begin position="390"/>
        <end position="410"/>
    </location>
</feature>
<dbReference type="GO" id="GO:0005886">
    <property type="term" value="C:plasma membrane"/>
    <property type="evidence" value="ECO:0007669"/>
    <property type="project" value="TreeGrafter"/>
</dbReference>
<feature type="transmembrane region" description="Helical" evidence="1">
    <location>
        <begin position="301"/>
        <end position="321"/>
    </location>
</feature>
<feature type="transmembrane region" description="Helical" evidence="1">
    <location>
        <begin position="448"/>
        <end position="466"/>
    </location>
</feature>